<dbReference type="EMBL" id="KQ459589">
    <property type="protein sequence ID" value="KPI97539.1"/>
    <property type="molecule type" value="Genomic_DNA"/>
</dbReference>
<evidence type="ECO:0000313" key="2">
    <source>
        <dbReference type="EMBL" id="KPI97539.1"/>
    </source>
</evidence>
<feature type="region of interest" description="Disordered" evidence="1">
    <location>
        <begin position="48"/>
        <end position="73"/>
    </location>
</feature>
<organism evidence="2 3">
    <name type="scientific">Papilio xuthus</name>
    <name type="common">Asian swallowtail butterfly</name>
    <dbReference type="NCBI Taxonomy" id="66420"/>
    <lineage>
        <taxon>Eukaryota</taxon>
        <taxon>Metazoa</taxon>
        <taxon>Ecdysozoa</taxon>
        <taxon>Arthropoda</taxon>
        <taxon>Hexapoda</taxon>
        <taxon>Insecta</taxon>
        <taxon>Pterygota</taxon>
        <taxon>Neoptera</taxon>
        <taxon>Endopterygota</taxon>
        <taxon>Lepidoptera</taxon>
        <taxon>Glossata</taxon>
        <taxon>Ditrysia</taxon>
        <taxon>Papilionoidea</taxon>
        <taxon>Papilionidae</taxon>
        <taxon>Papilioninae</taxon>
        <taxon>Papilio</taxon>
    </lineage>
</organism>
<feature type="compositionally biased region" description="Low complexity" evidence="1">
    <location>
        <begin position="53"/>
        <end position="66"/>
    </location>
</feature>
<dbReference type="Proteomes" id="UP000053268">
    <property type="component" value="Unassembled WGS sequence"/>
</dbReference>
<proteinExistence type="predicted"/>
<protein>
    <submittedName>
        <fullName evidence="2">Uncharacterized protein</fullName>
    </submittedName>
</protein>
<sequence>MRSNPRRQCRDADPEYARPPPSRPALACVATGDVNGVTPPIPETSSGAVIVGSPLPATPSTTPTRRLAWRMRR</sequence>
<feature type="region of interest" description="Disordered" evidence="1">
    <location>
        <begin position="1"/>
        <end position="23"/>
    </location>
</feature>
<dbReference type="AlphaFoldDB" id="A0A194PXQ5"/>
<keyword evidence="3" id="KW-1185">Reference proteome</keyword>
<reference evidence="2 3" key="1">
    <citation type="journal article" date="2015" name="Nat. Commun.">
        <title>Outbred genome sequencing and CRISPR/Cas9 gene editing in butterflies.</title>
        <authorList>
            <person name="Li X."/>
            <person name="Fan D."/>
            <person name="Zhang W."/>
            <person name="Liu G."/>
            <person name="Zhang L."/>
            <person name="Zhao L."/>
            <person name="Fang X."/>
            <person name="Chen L."/>
            <person name="Dong Y."/>
            <person name="Chen Y."/>
            <person name="Ding Y."/>
            <person name="Zhao R."/>
            <person name="Feng M."/>
            <person name="Zhu Y."/>
            <person name="Feng Y."/>
            <person name="Jiang X."/>
            <person name="Zhu D."/>
            <person name="Xiang H."/>
            <person name="Feng X."/>
            <person name="Li S."/>
            <person name="Wang J."/>
            <person name="Zhang G."/>
            <person name="Kronforst M.R."/>
            <person name="Wang W."/>
        </authorList>
    </citation>
    <scope>NUCLEOTIDE SEQUENCE [LARGE SCALE GENOMIC DNA]</scope>
    <source>
        <strain evidence="2">Ya'a_city_454_Px</strain>
        <tissue evidence="2">Whole body</tissue>
    </source>
</reference>
<evidence type="ECO:0000313" key="3">
    <source>
        <dbReference type="Proteomes" id="UP000053268"/>
    </source>
</evidence>
<gene>
    <name evidence="2" type="ORF">RR46_07286</name>
</gene>
<evidence type="ECO:0000256" key="1">
    <source>
        <dbReference type="SAM" id="MobiDB-lite"/>
    </source>
</evidence>
<accession>A0A194PXQ5</accession>
<name>A0A194PXQ5_PAPXU</name>